<sequence>MPAVDEVPIELWTHIVSLLTRRSDLAHVSATCRTLNIIAAPFLYQVFPIRTWSVSQFLRLITRAIPFAPSSLGIGVSDYSEEHDFWDSPRWPTEGARTVPRRQYIPHNLYQRVVTATFGFPSLRELVIFNVHIPRRFYDLIYDLPTLEALHIEACTSAGLGDAFKHTDLRITELTLRVCDTVTAGIPCRLATANNLNTLRIDETANVFQECSTDLSKNIRFIYVSNFRTFTDPMPPEAYNRFKTSFTDFLSSYPHHVEWLSTSLPVQSTLSPKALPFLRHFRGNTTAVATVARCGKLQSLIIEAGETFTLTSSGVLDKIAEAQPDLKSLTLRLSDWDLEVIHAIAHLFPNLERLKVTFVRGSLSDDELVGLVPRHLSRLRNLHRLEIFMVRASWRYKSVTMRQQFPSPSFDEYVDDAEFEMWEENGTPGQAPPLPDEEYKEFLVAWKYACPELREVQLAPGWVWRRYGLKDAWCKRNCRWNNGYREIWQEFRPHE</sequence>
<gene>
    <name evidence="1" type="ORF">NEOLEDRAFT_1145520</name>
</gene>
<evidence type="ECO:0000313" key="2">
    <source>
        <dbReference type="Proteomes" id="UP000076761"/>
    </source>
</evidence>
<dbReference type="OrthoDB" id="5354526at2759"/>
<proteinExistence type="predicted"/>
<dbReference type="Proteomes" id="UP000076761">
    <property type="component" value="Unassembled WGS sequence"/>
</dbReference>
<protein>
    <recommendedName>
        <fullName evidence="3">F-box domain-containing protein</fullName>
    </recommendedName>
</protein>
<evidence type="ECO:0008006" key="3">
    <source>
        <dbReference type="Google" id="ProtNLM"/>
    </source>
</evidence>
<name>A0A165UU71_9AGAM</name>
<dbReference type="InParanoid" id="A0A165UU71"/>
<dbReference type="InterPro" id="IPR032675">
    <property type="entry name" value="LRR_dom_sf"/>
</dbReference>
<evidence type="ECO:0000313" key="1">
    <source>
        <dbReference type="EMBL" id="KZT28709.1"/>
    </source>
</evidence>
<reference evidence="1 2" key="1">
    <citation type="journal article" date="2016" name="Mol. Biol. Evol.">
        <title>Comparative Genomics of Early-Diverging Mushroom-Forming Fungi Provides Insights into the Origins of Lignocellulose Decay Capabilities.</title>
        <authorList>
            <person name="Nagy L.G."/>
            <person name="Riley R."/>
            <person name="Tritt A."/>
            <person name="Adam C."/>
            <person name="Daum C."/>
            <person name="Floudas D."/>
            <person name="Sun H."/>
            <person name="Yadav J.S."/>
            <person name="Pangilinan J."/>
            <person name="Larsson K.H."/>
            <person name="Matsuura K."/>
            <person name="Barry K."/>
            <person name="Labutti K."/>
            <person name="Kuo R."/>
            <person name="Ohm R.A."/>
            <person name="Bhattacharya S.S."/>
            <person name="Shirouzu T."/>
            <person name="Yoshinaga Y."/>
            <person name="Martin F.M."/>
            <person name="Grigoriev I.V."/>
            <person name="Hibbett D.S."/>
        </authorList>
    </citation>
    <scope>NUCLEOTIDE SEQUENCE [LARGE SCALE GENOMIC DNA]</scope>
    <source>
        <strain evidence="1 2">HHB14362 ss-1</strain>
    </source>
</reference>
<dbReference type="CDD" id="cd09917">
    <property type="entry name" value="F-box_SF"/>
    <property type="match status" value="1"/>
</dbReference>
<dbReference type="AlphaFoldDB" id="A0A165UU71"/>
<organism evidence="1 2">
    <name type="scientific">Neolentinus lepideus HHB14362 ss-1</name>
    <dbReference type="NCBI Taxonomy" id="1314782"/>
    <lineage>
        <taxon>Eukaryota</taxon>
        <taxon>Fungi</taxon>
        <taxon>Dikarya</taxon>
        <taxon>Basidiomycota</taxon>
        <taxon>Agaricomycotina</taxon>
        <taxon>Agaricomycetes</taxon>
        <taxon>Gloeophyllales</taxon>
        <taxon>Gloeophyllaceae</taxon>
        <taxon>Neolentinus</taxon>
    </lineage>
</organism>
<keyword evidence="2" id="KW-1185">Reference proteome</keyword>
<dbReference type="STRING" id="1314782.A0A165UU71"/>
<dbReference type="Gene3D" id="3.80.10.10">
    <property type="entry name" value="Ribonuclease Inhibitor"/>
    <property type="match status" value="1"/>
</dbReference>
<dbReference type="SUPFAM" id="SSF52047">
    <property type="entry name" value="RNI-like"/>
    <property type="match status" value="1"/>
</dbReference>
<accession>A0A165UU71</accession>
<dbReference type="EMBL" id="KV425556">
    <property type="protein sequence ID" value="KZT28709.1"/>
    <property type="molecule type" value="Genomic_DNA"/>
</dbReference>